<keyword evidence="1" id="KW-0732">Signal</keyword>
<evidence type="ECO:0000256" key="1">
    <source>
        <dbReference type="SAM" id="SignalP"/>
    </source>
</evidence>
<name>A0A7C9EMK1_OPUST</name>
<feature type="chain" id="PRO_5027544578" evidence="1">
    <location>
        <begin position="20"/>
        <end position="103"/>
    </location>
</feature>
<organism evidence="2">
    <name type="scientific">Opuntia streptacantha</name>
    <name type="common">Prickly pear cactus</name>
    <name type="synonym">Opuntia cardona</name>
    <dbReference type="NCBI Taxonomy" id="393608"/>
    <lineage>
        <taxon>Eukaryota</taxon>
        <taxon>Viridiplantae</taxon>
        <taxon>Streptophyta</taxon>
        <taxon>Embryophyta</taxon>
        <taxon>Tracheophyta</taxon>
        <taxon>Spermatophyta</taxon>
        <taxon>Magnoliopsida</taxon>
        <taxon>eudicotyledons</taxon>
        <taxon>Gunneridae</taxon>
        <taxon>Pentapetalae</taxon>
        <taxon>Caryophyllales</taxon>
        <taxon>Cactineae</taxon>
        <taxon>Cactaceae</taxon>
        <taxon>Opuntioideae</taxon>
        <taxon>Opuntia</taxon>
    </lineage>
</organism>
<reference evidence="2" key="2">
    <citation type="submission" date="2020-07" db="EMBL/GenBank/DDBJ databases">
        <authorList>
            <person name="Vera ALvarez R."/>
            <person name="Arias-Moreno D.M."/>
            <person name="Jimenez-Jacinto V."/>
            <person name="Jimenez-Bremont J.F."/>
            <person name="Swaminathan K."/>
            <person name="Moose S.P."/>
            <person name="Guerrero-Gonzalez M.L."/>
            <person name="Marino-Ramirez L."/>
            <person name="Landsman D."/>
            <person name="Rodriguez-Kessler M."/>
            <person name="Delgado-Sanchez P."/>
        </authorList>
    </citation>
    <scope>NUCLEOTIDE SEQUENCE</scope>
    <source>
        <tissue evidence="2">Cladode</tissue>
    </source>
</reference>
<sequence length="103" mass="11734">MSLHIFYFFVLQGLHYRLGDEGSESPIDWSASGCKPNSLVIKWNSKTVMQQNSHKCMGETASGQVCIINVVLFFKVLPVILTKVVPNGLQFRYRSLWNQTLQL</sequence>
<protein>
    <submittedName>
        <fullName evidence="2">Uncharacterized protein</fullName>
    </submittedName>
</protein>
<dbReference type="AlphaFoldDB" id="A0A7C9EMK1"/>
<proteinExistence type="predicted"/>
<reference evidence="2" key="1">
    <citation type="journal article" date="2013" name="J. Plant Res.">
        <title>Effect of fungi and light on seed germination of three Opuntia species from semiarid lands of central Mexico.</title>
        <authorList>
            <person name="Delgado-Sanchez P."/>
            <person name="Jimenez-Bremont J.F."/>
            <person name="Guerrero-Gonzalez Mde L."/>
            <person name="Flores J."/>
        </authorList>
    </citation>
    <scope>NUCLEOTIDE SEQUENCE</scope>
    <source>
        <tissue evidence="2">Cladode</tissue>
    </source>
</reference>
<accession>A0A7C9EMK1</accession>
<dbReference type="EMBL" id="GISG01261205">
    <property type="protein sequence ID" value="MBA4673941.1"/>
    <property type="molecule type" value="Transcribed_RNA"/>
</dbReference>
<feature type="signal peptide" evidence="1">
    <location>
        <begin position="1"/>
        <end position="19"/>
    </location>
</feature>
<evidence type="ECO:0000313" key="2">
    <source>
        <dbReference type="EMBL" id="MBA4673941.1"/>
    </source>
</evidence>